<dbReference type="AlphaFoldDB" id="A0A2U1P326"/>
<comment type="caution">
    <text evidence="1">The sequence shown here is derived from an EMBL/GenBank/DDBJ whole genome shotgun (WGS) entry which is preliminary data.</text>
</comment>
<name>A0A2U1P326_ARTAN</name>
<reference evidence="1 2" key="1">
    <citation type="journal article" date="2018" name="Mol. Plant">
        <title>The genome of Artemisia annua provides insight into the evolution of Asteraceae family and artemisinin biosynthesis.</title>
        <authorList>
            <person name="Shen Q."/>
            <person name="Zhang L."/>
            <person name="Liao Z."/>
            <person name="Wang S."/>
            <person name="Yan T."/>
            <person name="Shi P."/>
            <person name="Liu M."/>
            <person name="Fu X."/>
            <person name="Pan Q."/>
            <person name="Wang Y."/>
            <person name="Lv Z."/>
            <person name="Lu X."/>
            <person name="Zhang F."/>
            <person name="Jiang W."/>
            <person name="Ma Y."/>
            <person name="Chen M."/>
            <person name="Hao X."/>
            <person name="Li L."/>
            <person name="Tang Y."/>
            <person name="Lv G."/>
            <person name="Zhou Y."/>
            <person name="Sun X."/>
            <person name="Brodelius P.E."/>
            <person name="Rose J.K.C."/>
            <person name="Tang K."/>
        </authorList>
    </citation>
    <scope>NUCLEOTIDE SEQUENCE [LARGE SCALE GENOMIC DNA]</scope>
    <source>
        <strain evidence="2">cv. Huhao1</strain>
        <tissue evidence="1">Leaf</tissue>
    </source>
</reference>
<dbReference type="OrthoDB" id="550780at2759"/>
<sequence>MDQPGSPKMVFGFGVCPDTLDPTLLKINYPYYGQGPWLSPSYTLMEIKENNDVSLFVTCACGSPNGIPHLYIDQHRENTTTIGQTRIIPSPADITEGGPSSIMPTQEYVRKIMEDASEDDHFTRGPWLSVLKYCNAFGIVVDACLGDIEKFCKKWKVKLAVAIIKSCKPNSLGELTNNTQKSIGNNVWYNSSQTP</sequence>
<dbReference type="Proteomes" id="UP000245207">
    <property type="component" value="Unassembled WGS sequence"/>
</dbReference>
<evidence type="ECO:0000313" key="2">
    <source>
        <dbReference type="Proteomes" id="UP000245207"/>
    </source>
</evidence>
<protein>
    <submittedName>
        <fullName evidence="1">Uncharacterized protein</fullName>
    </submittedName>
</protein>
<organism evidence="1 2">
    <name type="scientific">Artemisia annua</name>
    <name type="common">Sweet wormwood</name>
    <dbReference type="NCBI Taxonomy" id="35608"/>
    <lineage>
        <taxon>Eukaryota</taxon>
        <taxon>Viridiplantae</taxon>
        <taxon>Streptophyta</taxon>
        <taxon>Embryophyta</taxon>
        <taxon>Tracheophyta</taxon>
        <taxon>Spermatophyta</taxon>
        <taxon>Magnoliopsida</taxon>
        <taxon>eudicotyledons</taxon>
        <taxon>Gunneridae</taxon>
        <taxon>Pentapetalae</taxon>
        <taxon>asterids</taxon>
        <taxon>campanulids</taxon>
        <taxon>Asterales</taxon>
        <taxon>Asteraceae</taxon>
        <taxon>Asteroideae</taxon>
        <taxon>Anthemideae</taxon>
        <taxon>Artemisiinae</taxon>
        <taxon>Artemisia</taxon>
    </lineage>
</organism>
<dbReference type="EMBL" id="PKPP01001767">
    <property type="protein sequence ID" value="PWA80090.1"/>
    <property type="molecule type" value="Genomic_DNA"/>
</dbReference>
<keyword evidence="2" id="KW-1185">Reference proteome</keyword>
<gene>
    <name evidence="1" type="ORF">CTI12_AA200270</name>
</gene>
<accession>A0A2U1P326</accession>
<proteinExistence type="predicted"/>
<evidence type="ECO:0000313" key="1">
    <source>
        <dbReference type="EMBL" id="PWA80090.1"/>
    </source>
</evidence>